<dbReference type="EMBL" id="CP014263">
    <property type="protein sequence ID" value="AQG78547.1"/>
    <property type="molecule type" value="Genomic_DNA"/>
</dbReference>
<name>A0A1P9WT55_9BACT</name>
<dbReference type="RefSeq" id="WP_077129986.1">
    <property type="nucleotide sequence ID" value="NZ_CP014263.1"/>
</dbReference>
<dbReference type="STRING" id="1178516.AWR27_03840"/>
<evidence type="ECO:0000256" key="1">
    <source>
        <dbReference type="SAM" id="Phobius"/>
    </source>
</evidence>
<keyword evidence="1" id="KW-1133">Transmembrane helix</keyword>
<gene>
    <name evidence="2" type="ORF">AWR27_03840</name>
</gene>
<reference evidence="2 3" key="1">
    <citation type="submission" date="2016-01" db="EMBL/GenBank/DDBJ databases">
        <authorList>
            <person name="Oliw E.H."/>
        </authorList>
    </citation>
    <scope>NUCLEOTIDE SEQUENCE [LARGE SCALE GENOMIC DNA]</scope>
    <source>
        <strain evidence="2 3">DY10</strain>
    </source>
</reference>
<keyword evidence="3" id="KW-1185">Reference proteome</keyword>
<dbReference type="KEGG" id="smon:AWR27_03840"/>
<feature type="transmembrane region" description="Helical" evidence="1">
    <location>
        <begin position="86"/>
        <end position="107"/>
    </location>
</feature>
<dbReference type="AlphaFoldDB" id="A0A1P9WT55"/>
<keyword evidence="1" id="KW-0472">Membrane</keyword>
<organism evidence="2 3">
    <name type="scientific">Spirosoma montaniterrae</name>
    <dbReference type="NCBI Taxonomy" id="1178516"/>
    <lineage>
        <taxon>Bacteria</taxon>
        <taxon>Pseudomonadati</taxon>
        <taxon>Bacteroidota</taxon>
        <taxon>Cytophagia</taxon>
        <taxon>Cytophagales</taxon>
        <taxon>Cytophagaceae</taxon>
        <taxon>Spirosoma</taxon>
    </lineage>
</organism>
<accession>A0A1P9WT55</accession>
<dbReference type="Proteomes" id="UP000187941">
    <property type="component" value="Chromosome"/>
</dbReference>
<keyword evidence="1" id="KW-0812">Transmembrane</keyword>
<sequence>MQPDDNQAQTWLIEQYVLGELPPGVAAKLEERMRADPVLEQRVLTQWLVVDYLQHEQQTTRFYQQSQSITTSASGRKQHTPQGIQYLTWLVGVAALVLLCLSVWVYLQMRPAQPQIGSVPVTGGDDHYGMVDTDDSTVVLRYDRNPRFWIFRDQYAWASDTLKIYSSSLSRESLENWQLERTEKRGVFVLKTKQQQYKLTNTHTELTDLVADENL</sequence>
<evidence type="ECO:0000313" key="2">
    <source>
        <dbReference type="EMBL" id="AQG78547.1"/>
    </source>
</evidence>
<proteinExistence type="predicted"/>
<protein>
    <submittedName>
        <fullName evidence="2">Uncharacterized protein</fullName>
    </submittedName>
</protein>
<evidence type="ECO:0000313" key="3">
    <source>
        <dbReference type="Proteomes" id="UP000187941"/>
    </source>
</evidence>